<gene>
    <name evidence="3" type="primary">TES1</name>
    <name evidence="3" type="ORF">V5O48_002201</name>
</gene>
<dbReference type="InterPro" id="IPR049450">
    <property type="entry name" value="ACOT8-like_C"/>
</dbReference>
<dbReference type="Pfam" id="PF20789">
    <property type="entry name" value="4HBT_3C"/>
    <property type="match status" value="1"/>
</dbReference>
<dbReference type="CDD" id="cd03444">
    <property type="entry name" value="Thioesterase_II_repeat1"/>
    <property type="match status" value="1"/>
</dbReference>
<dbReference type="InterPro" id="IPR003703">
    <property type="entry name" value="Acyl_CoA_thio"/>
</dbReference>
<evidence type="ECO:0000259" key="2">
    <source>
        <dbReference type="Pfam" id="PF20789"/>
    </source>
</evidence>
<dbReference type="InterPro" id="IPR029069">
    <property type="entry name" value="HotDog_dom_sf"/>
</dbReference>
<evidence type="ECO:0000313" key="3">
    <source>
        <dbReference type="EMBL" id="KAL0579790.1"/>
    </source>
</evidence>
<protein>
    <submittedName>
        <fullName evidence="3">Acyl-CoA thioesterase</fullName>
        <ecNumber evidence="3">3.1.2.2</ecNumber>
    </submittedName>
</protein>
<dbReference type="PANTHER" id="PTHR11066">
    <property type="entry name" value="ACYL-COA THIOESTERASE"/>
    <property type="match status" value="1"/>
</dbReference>
<dbReference type="Gene3D" id="2.40.160.210">
    <property type="entry name" value="Acyl-CoA thioesterase, double hotdog domain"/>
    <property type="match status" value="1"/>
</dbReference>
<evidence type="ECO:0000313" key="4">
    <source>
        <dbReference type="Proteomes" id="UP001465976"/>
    </source>
</evidence>
<dbReference type="Proteomes" id="UP001465976">
    <property type="component" value="Unassembled WGS sequence"/>
</dbReference>
<dbReference type="SUPFAM" id="SSF54637">
    <property type="entry name" value="Thioesterase/thiol ester dehydrase-isomerase"/>
    <property type="match status" value="1"/>
</dbReference>
<feature type="domain" description="Acyl-CoA thioesterase-like C-terminal" evidence="2">
    <location>
        <begin position="29"/>
        <end position="169"/>
    </location>
</feature>
<dbReference type="InterPro" id="IPR042171">
    <property type="entry name" value="Acyl-CoA_hotdog"/>
</dbReference>
<comment type="caution">
    <text evidence="3">The sequence shown here is derived from an EMBL/GenBank/DDBJ whole genome shotgun (WGS) entry which is preliminary data.</text>
</comment>
<keyword evidence="4" id="KW-1185">Reference proteome</keyword>
<sequence length="184" mass="20937">MVPAPEDCELEEDRFLRMSKDANLRADIKGFLEVFAEERRRSPIAVKMAKEHDVTNNDVRYMYWMQAKNLPKYEAPFQKCILSYLSDLYFIGTISRIIGLKRHSKGPNAVAMTSTIDHSLWFYSDSFDCGDWLLYVMTCPRAGSGRGVMHGQIYSRDGTLVAIASQEGVTRADVRAPEETKAKL</sequence>
<proteinExistence type="inferred from homology"/>
<comment type="similarity">
    <text evidence="1">Belongs to the C/M/P thioester hydrolase family.</text>
</comment>
<dbReference type="GO" id="GO:0016787">
    <property type="term" value="F:hydrolase activity"/>
    <property type="evidence" value="ECO:0007669"/>
    <property type="project" value="UniProtKB-KW"/>
</dbReference>
<evidence type="ECO:0000256" key="1">
    <source>
        <dbReference type="ARBA" id="ARBA00006538"/>
    </source>
</evidence>
<dbReference type="PANTHER" id="PTHR11066:SF34">
    <property type="entry name" value="ACYL-COENZYME A THIOESTERASE 8"/>
    <property type="match status" value="1"/>
</dbReference>
<dbReference type="EC" id="3.1.2.2" evidence="3"/>
<organism evidence="3 4">
    <name type="scientific">Marasmius crinis-equi</name>
    <dbReference type="NCBI Taxonomy" id="585013"/>
    <lineage>
        <taxon>Eukaryota</taxon>
        <taxon>Fungi</taxon>
        <taxon>Dikarya</taxon>
        <taxon>Basidiomycota</taxon>
        <taxon>Agaricomycotina</taxon>
        <taxon>Agaricomycetes</taxon>
        <taxon>Agaricomycetidae</taxon>
        <taxon>Agaricales</taxon>
        <taxon>Marasmiineae</taxon>
        <taxon>Marasmiaceae</taxon>
        <taxon>Marasmius</taxon>
    </lineage>
</organism>
<keyword evidence="3" id="KW-0378">Hydrolase</keyword>
<name>A0ABR3FWA6_9AGAR</name>
<reference evidence="3 4" key="1">
    <citation type="submission" date="2024-02" db="EMBL/GenBank/DDBJ databases">
        <title>A draft genome for the cacao thread blight pathogen Marasmius crinis-equi.</title>
        <authorList>
            <person name="Cohen S.P."/>
            <person name="Baruah I.K."/>
            <person name="Amoako-Attah I."/>
            <person name="Bukari Y."/>
            <person name="Meinhardt L.W."/>
            <person name="Bailey B.A."/>
        </authorList>
    </citation>
    <scope>NUCLEOTIDE SEQUENCE [LARGE SCALE GENOMIC DNA]</scope>
    <source>
        <strain evidence="3 4">GH-76</strain>
    </source>
</reference>
<accession>A0ABR3FWA6</accession>
<dbReference type="EMBL" id="JBAHYK010000048">
    <property type="protein sequence ID" value="KAL0579790.1"/>
    <property type="molecule type" value="Genomic_DNA"/>
</dbReference>